<dbReference type="Pfam" id="PF14893">
    <property type="entry name" value="PNMA"/>
    <property type="match status" value="1"/>
</dbReference>
<dbReference type="SUPFAM" id="SSF56672">
    <property type="entry name" value="DNA/RNA polymerases"/>
    <property type="match status" value="1"/>
</dbReference>
<dbReference type="InterPro" id="IPR043502">
    <property type="entry name" value="DNA/RNA_pol_sf"/>
</dbReference>
<organism evidence="5 6">
    <name type="scientific">Mugilogobius chulae</name>
    <name type="common">yellowstripe goby</name>
    <dbReference type="NCBI Taxonomy" id="88201"/>
    <lineage>
        <taxon>Eukaryota</taxon>
        <taxon>Metazoa</taxon>
        <taxon>Chordata</taxon>
        <taxon>Craniata</taxon>
        <taxon>Vertebrata</taxon>
        <taxon>Euteleostomi</taxon>
        <taxon>Actinopterygii</taxon>
        <taxon>Neopterygii</taxon>
        <taxon>Teleostei</taxon>
        <taxon>Neoteleostei</taxon>
        <taxon>Acanthomorphata</taxon>
        <taxon>Gobiaria</taxon>
        <taxon>Gobiiformes</taxon>
        <taxon>Gobioidei</taxon>
        <taxon>Gobiidae</taxon>
        <taxon>Gobionellinae</taxon>
        <taxon>Mugilogobius</taxon>
    </lineage>
</organism>
<feature type="domain" description="CCHC-type" evidence="4">
    <location>
        <begin position="495"/>
        <end position="510"/>
    </location>
</feature>
<dbReference type="PROSITE" id="PS50158">
    <property type="entry name" value="ZF_CCHC"/>
    <property type="match status" value="1"/>
</dbReference>
<evidence type="ECO:0000256" key="3">
    <source>
        <dbReference type="SAM" id="MobiDB-lite"/>
    </source>
</evidence>
<keyword evidence="2" id="KW-0175">Coiled coil</keyword>
<feature type="region of interest" description="Disordered" evidence="3">
    <location>
        <begin position="146"/>
        <end position="202"/>
    </location>
</feature>
<feature type="coiled-coil region" evidence="2">
    <location>
        <begin position="432"/>
        <end position="459"/>
    </location>
</feature>
<reference evidence="6" key="1">
    <citation type="submission" date="2024-04" db="EMBL/GenBank/DDBJ databases">
        <title>Salinicola lusitanus LLJ914,a marine bacterium isolated from the Okinawa Trough.</title>
        <authorList>
            <person name="Li J."/>
        </authorList>
    </citation>
    <scope>NUCLEOTIDE SEQUENCE [LARGE SCALE GENOMIC DNA]</scope>
</reference>
<keyword evidence="1" id="KW-0862">Zinc</keyword>
<comment type="caution">
    <text evidence="5">The sequence shown here is derived from an EMBL/GenBank/DDBJ whole genome shotgun (WGS) entry which is preliminary data.</text>
</comment>
<dbReference type="PANTHER" id="PTHR23095:SF53">
    <property type="entry name" value="ZINC FINGER CCHC DOMAIN-CONTAINING PROTEIN 12-LIKE"/>
    <property type="match status" value="1"/>
</dbReference>
<feature type="region of interest" description="Disordered" evidence="3">
    <location>
        <begin position="460"/>
        <end position="488"/>
    </location>
</feature>
<dbReference type="InterPro" id="IPR048270">
    <property type="entry name" value="PNMA_C"/>
</dbReference>
<keyword evidence="1" id="KW-0863">Zinc-finger</keyword>
<dbReference type="Proteomes" id="UP001460270">
    <property type="component" value="Unassembled WGS sequence"/>
</dbReference>
<dbReference type="GO" id="GO:0008270">
    <property type="term" value="F:zinc ion binding"/>
    <property type="evidence" value="ECO:0007669"/>
    <property type="project" value="UniProtKB-KW"/>
</dbReference>
<dbReference type="EMBL" id="JBBPFD010000002">
    <property type="protein sequence ID" value="KAK7938327.1"/>
    <property type="molecule type" value="Genomic_DNA"/>
</dbReference>
<feature type="compositionally biased region" description="Low complexity" evidence="3">
    <location>
        <begin position="158"/>
        <end position="178"/>
    </location>
</feature>
<sequence>MDAVDELSIKVSNAVLVEGTTLSSHDEEVIEFLSRYGKISRTETINDPDSEIDKTLVIEFDSASTIAALKPMLPYQYVSSKSAGTYCISELSTVYSDHVGKNKTDTYLADLENLAKVSGIDYAEVLSSMMKQISRSLTRLHLADANPATNPAETPEEQQALPAATSAATPPASSEPTQHQPTSQSRGRPSLAHLPAQDLNPPEVQRLVVEHIVKSEDAPAHHLSAQRLRAFSGRTPRPSHEADYDTWRTGVDLLLTDPAVSDLHRSRRIVDSLLPPAADMIRHISPDSLPSVYLQILDSAYGTVQDGEELFAKFMDTFQNPGERPSAYLQRLQCALHLAVKRGGVLEKDMNKHLLSQFCRGCWDNTLISELQLKQKKVNPPSFADFLLLLRTEEDGEATKSLRMKQHLGSAKQKVAAHAQFAHPESEEKGALAALTSVTQQLAQQLADVQKQLALLTANQSRQSSSAFSSEPSSTLKRKQFPRKPTSSHPRAGFCFHCGEDGHIRPECTNEPNSALVAHKKKQYNKTFQSKSNFSDQPVKPLDDLLHVEGAAGQTVPYLGYVEVPITFSKDFLGSEITVPTLALVVPNESPAPVLIGMNTLEPLYAQYLQSDCTTSQPTSQGYCAVLKLLALRHRYSQEGSVGVIRLSGKTPQTVPAGRTVVLEGLADVKIQSATQYALIEHPSTPLPGGLCVQSCLSSIPQRAPYKVPVVITNESEQDVLIPPLTVIANMGEAASILTQQTTTTAAGSTVTPLQFNFGNSPIPAEWKDRIIHRLNQMPEVFSQNDLDFGCTEKVRHHIKLHDETPFKHRARPIHPHDIEAVRSHLRDLLEAGVIRSQNRLFPLP</sequence>
<dbReference type="AlphaFoldDB" id="A0AAW0PUS5"/>
<name>A0AAW0PUS5_9GOBI</name>
<dbReference type="PANTHER" id="PTHR23095">
    <property type="entry name" value="PARANEOPLASTIC ANTIGEN"/>
    <property type="match status" value="1"/>
</dbReference>
<keyword evidence="1" id="KW-0479">Metal-binding</keyword>
<evidence type="ECO:0000259" key="4">
    <source>
        <dbReference type="PROSITE" id="PS50158"/>
    </source>
</evidence>
<gene>
    <name evidence="5" type="ORF">WMY93_001653</name>
</gene>
<dbReference type="InterPro" id="IPR026523">
    <property type="entry name" value="PNMA"/>
</dbReference>
<dbReference type="InterPro" id="IPR001878">
    <property type="entry name" value="Znf_CCHC"/>
</dbReference>
<keyword evidence="6" id="KW-1185">Reference proteome</keyword>
<protein>
    <recommendedName>
        <fullName evidence="4">CCHC-type domain-containing protein</fullName>
    </recommendedName>
</protein>
<evidence type="ECO:0000313" key="6">
    <source>
        <dbReference type="Proteomes" id="UP001460270"/>
    </source>
</evidence>
<accession>A0AAW0PUS5</accession>
<evidence type="ECO:0000313" key="5">
    <source>
        <dbReference type="EMBL" id="KAK7938327.1"/>
    </source>
</evidence>
<evidence type="ECO:0000256" key="2">
    <source>
        <dbReference type="SAM" id="Coils"/>
    </source>
</evidence>
<dbReference type="GO" id="GO:0003676">
    <property type="term" value="F:nucleic acid binding"/>
    <property type="evidence" value="ECO:0007669"/>
    <property type="project" value="InterPro"/>
</dbReference>
<proteinExistence type="predicted"/>
<evidence type="ECO:0000256" key="1">
    <source>
        <dbReference type="PROSITE-ProRule" id="PRU00047"/>
    </source>
</evidence>
<feature type="compositionally biased region" description="Low complexity" evidence="3">
    <location>
        <begin position="461"/>
        <end position="474"/>
    </location>
</feature>